<comment type="similarity">
    <text evidence="1 8">Belongs to the SOS response-associated peptidase family.</text>
</comment>
<evidence type="ECO:0000256" key="3">
    <source>
        <dbReference type="ARBA" id="ARBA00022763"/>
    </source>
</evidence>
<dbReference type="GO" id="GO:0106300">
    <property type="term" value="P:protein-DNA covalent cross-linking repair"/>
    <property type="evidence" value="ECO:0007669"/>
    <property type="project" value="InterPro"/>
</dbReference>
<dbReference type="AlphaFoldDB" id="A0A559J2N6"/>
<dbReference type="EMBL" id="VNJK01000001">
    <property type="protein sequence ID" value="TVX94144.1"/>
    <property type="molecule type" value="Genomic_DNA"/>
</dbReference>
<dbReference type="PANTHER" id="PTHR13604:SF0">
    <property type="entry name" value="ABASIC SITE PROCESSING PROTEIN HMCES"/>
    <property type="match status" value="1"/>
</dbReference>
<dbReference type="OrthoDB" id="9782620at2"/>
<dbReference type="InterPro" id="IPR036590">
    <property type="entry name" value="SRAP-like"/>
</dbReference>
<gene>
    <name evidence="9" type="ORF">FPZ44_14430</name>
</gene>
<keyword evidence="6" id="KW-0238">DNA-binding</keyword>
<dbReference type="Pfam" id="PF02586">
    <property type="entry name" value="SRAP"/>
    <property type="match status" value="1"/>
</dbReference>
<evidence type="ECO:0000256" key="4">
    <source>
        <dbReference type="ARBA" id="ARBA00022801"/>
    </source>
</evidence>
<protein>
    <recommendedName>
        <fullName evidence="8">Abasic site processing protein</fullName>
        <ecNumber evidence="8">3.4.-.-</ecNumber>
    </recommendedName>
</protein>
<organism evidence="9 10">
    <name type="scientific">Paenibacillus agilis</name>
    <dbReference type="NCBI Taxonomy" id="3020863"/>
    <lineage>
        <taxon>Bacteria</taxon>
        <taxon>Bacillati</taxon>
        <taxon>Bacillota</taxon>
        <taxon>Bacilli</taxon>
        <taxon>Bacillales</taxon>
        <taxon>Paenibacillaceae</taxon>
        <taxon>Paenibacillus</taxon>
    </lineage>
</organism>
<evidence type="ECO:0000256" key="8">
    <source>
        <dbReference type="RuleBase" id="RU364100"/>
    </source>
</evidence>
<sequence length="232" mass="26696">MCGRYTLTVTWEELLAYYKLERDLAAAPFHEPRYNIAPGQMVPAIIHDGSKLRLGPLRWGLVPSWAKDDKMSWRTINARAETLTDKPAFRLPFQRKRCIIPADGFYEWKRIANNDKQPMRIIHRDGGLLHLAGLYDTWQDEQGKRISTCTIVTTTPNRVMEEVHDRMPVILSEQQLPLWLERKETDVQQLQSLLAPCPNEWLTMYPVASLVGNVSNDSPACIDPVEMPPILF</sequence>
<comment type="caution">
    <text evidence="9">The sequence shown here is derived from an EMBL/GenBank/DDBJ whole genome shotgun (WGS) entry which is preliminary data.</text>
</comment>
<keyword evidence="3" id="KW-0227">DNA damage</keyword>
<reference evidence="9 10" key="1">
    <citation type="submission" date="2019-07" db="EMBL/GenBank/DDBJ databases">
        <authorList>
            <person name="Kim J."/>
        </authorList>
    </citation>
    <scope>NUCLEOTIDE SEQUENCE [LARGE SCALE GENOMIC DNA]</scope>
    <source>
        <strain evidence="9 10">N4</strain>
    </source>
</reference>
<dbReference type="SUPFAM" id="SSF143081">
    <property type="entry name" value="BB1717-like"/>
    <property type="match status" value="1"/>
</dbReference>
<dbReference type="GO" id="GO:0006508">
    <property type="term" value="P:proteolysis"/>
    <property type="evidence" value="ECO:0007669"/>
    <property type="project" value="UniProtKB-KW"/>
</dbReference>
<keyword evidence="2 8" id="KW-0645">Protease</keyword>
<dbReference type="Proteomes" id="UP000318102">
    <property type="component" value="Unassembled WGS sequence"/>
</dbReference>
<proteinExistence type="inferred from homology"/>
<dbReference type="InterPro" id="IPR003738">
    <property type="entry name" value="SRAP"/>
</dbReference>
<dbReference type="Gene3D" id="3.90.1680.10">
    <property type="entry name" value="SOS response associated peptidase-like"/>
    <property type="match status" value="1"/>
</dbReference>
<evidence type="ECO:0000313" key="10">
    <source>
        <dbReference type="Proteomes" id="UP000318102"/>
    </source>
</evidence>
<evidence type="ECO:0000256" key="1">
    <source>
        <dbReference type="ARBA" id="ARBA00008136"/>
    </source>
</evidence>
<name>A0A559J2N6_9BACL</name>
<dbReference type="GO" id="GO:0008233">
    <property type="term" value="F:peptidase activity"/>
    <property type="evidence" value="ECO:0007669"/>
    <property type="project" value="UniProtKB-KW"/>
</dbReference>
<keyword evidence="10" id="KW-1185">Reference proteome</keyword>
<dbReference type="GO" id="GO:0016829">
    <property type="term" value="F:lyase activity"/>
    <property type="evidence" value="ECO:0007669"/>
    <property type="project" value="UniProtKB-KW"/>
</dbReference>
<evidence type="ECO:0000256" key="2">
    <source>
        <dbReference type="ARBA" id="ARBA00022670"/>
    </source>
</evidence>
<accession>A0A559J2N6</accession>
<dbReference type="GO" id="GO:0003697">
    <property type="term" value="F:single-stranded DNA binding"/>
    <property type="evidence" value="ECO:0007669"/>
    <property type="project" value="InterPro"/>
</dbReference>
<evidence type="ECO:0000256" key="5">
    <source>
        <dbReference type="ARBA" id="ARBA00023124"/>
    </source>
</evidence>
<dbReference type="PANTHER" id="PTHR13604">
    <property type="entry name" value="DC12-RELATED"/>
    <property type="match status" value="1"/>
</dbReference>
<evidence type="ECO:0000313" key="9">
    <source>
        <dbReference type="EMBL" id="TVX94144.1"/>
    </source>
</evidence>
<dbReference type="RefSeq" id="WP_144991259.1">
    <property type="nucleotide sequence ID" value="NZ_VNJK01000001.1"/>
</dbReference>
<keyword evidence="5" id="KW-0190">Covalent protein-DNA linkage</keyword>
<evidence type="ECO:0000256" key="6">
    <source>
        <dbReference type="ARBA" id="ARBA00023125"/>
    </source>
</evidence>
<keyword evidence="7" id="KW-0456">Lyase</keyword>
<keyword evidence="4 8" id="KW-0378">Hydrolase</keyword>
<dbReference type="EC" id="3.4.-.-" evidence="8"/>
<evidence type="ECO:0000256" key="7">
    <source>
        <dbReference type="ARBA" id="ARBA00023239"/>
    </source>
</evidence>